<evidence type="ECO:0000256" key="3">
    <source>
        <dbReference type="ARBA" id="ARBA00022674"/>
    </source>
</evidence>
<evidence type="ECO:0000256" key="5">
    <source>
        <dbReference type="ARBA" id="ARBA00022729"/>
    </source>
</evidence>
<feature type="region of interest" description="Disordered" evidence="15">
    <location>
        <begin position="248"/>
        <end position="373"/>
    </location>
</feature>
<feature type="domain" description="Cystatin" evidence="17">
    <location>
        <begin position="19"/>
        <end position="128"/>
    </location>
</feature>
<feature type="signal peptide" evidence="16">
    <location>
        <begin position="1"/>
        <end position="18"/>
    </location>
</feature>
<dbReference type="GO" id="GO:0008270">
    <property type="term" value="F:zinc ion binding"/>
    <property type="evidence" value="ECO:0007669"/>
    <property type="project" value="TreeGrafter"/>
</dbReference>
<dbReference type="GO" id="GO:0042730">
    <property type="term" value="P:fibrinolysis"/>
    <property type="evidence" value="ECO:0007669"/>
    <property type="project" value="UniProtKB-KW"/>
</dbReference>
<dbReference type="InterPro" id="IPR002395">
    <property type="entry name" value="Kininogen"/>
</dbReference>
<keyword evidence="18" id="KW-1185">Reference proteome</keyword>
<dbReference type="GO" id="GO:0004869">
    <property type="term" value="F:cysteine-type endopeptidase inhibitor activity"/>
    <property type="evidence" value="ECO:0007669"/>
    <property type="project" value="InterPro"/>
</dbReference>
<accession>A0A6P7ZAV1</accession>
<dbReference type="GO" id="GO:0007596">
    <property type="term" value="P:blood coagulation"/>
    <property type="evidence" value="ECO:0007669"/>
    <property type="project" value="UniProtKB-KW"/>
</dbReference>
<evidence type="ECO:0000256" key="1">
    <source>
        <dbReference type="ARBA" id="ARBA00004613"/>
    </source>
</evidence>
<dbReference type="PANTHER" id="PTHR13814:SF3">
    <property type="entry name" value="HISTIDINE-RICH GLYCOPROTEIN"/>
    <property type="match status" value="1"/>
</dbReference>
<sequence length="487" mass="55761">MKLFTALLTSMFFSLSSALTPESVLPANCSAVFPAAVKALDWINKVQEEGYILSLFRIADAHEQQVINGAVYYLTMDVVETKCPVVIKKHWLDCQIAPYFLTRFGQCKLIIYINNDQSTVQLYHYNCTISPVPSQLISSTCPACPTVFEDGREDFYLILKAKEGLEQYNGENNFTNYFKFDKIEKVSRQIIDAPMYTIEFIVRETNCSKSLPDVNVSKCHFLENKPAIGFCIANSSAPDVTVSCEIYNPKEDHPEDPDVDSKDCRRTGHKHEHGHRHEHDRGHKHGHRHEHGHSHGHRHRHEHGHRHRHEHGHRHGHECRRRHGHRKCHRPHHHHHHHHHPHTNGHNNTQPEGKELHHEHKHECRPPPGHGYNATRHERLVSYDSSSEEHGVIKASCWTKSPSGAMLYLSLQNEFDVLPVPIIPNQPELFGSSDGITELPGPGEPGEKLLPCRALAIQPFPLKLSDSESCPEQPREFMPEILHLFPK</sequence>
<protein>
    <recommendedName>
        <fullName evidence="13">Histidine-rich glycoprotein</fullName>
    </recommendedName>
    <alternativeName>
        <fullName evidence="14">Histidine-proline-rich glycoprotein</fullName>
    </alternativeName>
</protein>
<evidence type="ECO:0000256" key="14">
    <source>
        <dbReference type="ARBA" id="ARBA00041330"/>
    </source>
</evidence>
<dbReference type="InterPro" id="IPR050735">
    <property type="entry name" value="Kininogen_Fetuin_HRG"/>
</dbReference>
<keyword evidence="4" id="KW-0356">Hemostasis</keyword>
<dbReference type="GO" id="GO:0004867">
    <property type="term" value="F:serine-type endopeptidase inhibitor activity"/>
    <property type="evidence" value="ECO:0007669"/>
    <property type="project" value="TreeGrafter"/>
</dbReference>
<evidence type="ECO:0000256" key="10">
    <source>
        <dbReference type="ARBA" id="ARBA00023157"/>
    </source>
</evidence>
<evidence type="ECO:0000256" key="9">
    <source>
        <dbReference type="ARBA" id="ARBA00023084"/>
    </source>
</evidence>
<keyword evidence="10" id="KW-1015">Disulfide bond</keyword>
<dbReference type="RefSeq" id="XP_030072789.1">
    <property type="nucleotide sequence ID" value="XM_030216929.1"/>
</dbReference>
<evidence type="ECO:0000256" key="4">
    <source>
        <dbReference type="ARBA" id="ARBA00022696"/>
    </source>
</evidence>
<keyword evidence="11" id="KW-0325">Glycoprotein</keyword>
<keyword evidence="2" id="KW-0964">Secreted</keyword>
<proteinExistence type="predicted"/>
<dbReference type="InterPro" id="IPR046350">
    <property type="entry name" value="Cystatin_sf"/>
</dbReference>
<reference evidence="19 20" key="1">
    <citation type="submission" date="2025-04" db="UniProtKB">
        <authorList>
            <consortium name="RefSeq"/>
        </authorList>
    </citation>
    <scope>IDENTIFICATION</scope>
</reference>
<dbReference type="GO" id="GO:0008201">
    <property type="term" value="F:heparin binding"/>
    <property type="evidence" value="ECO:0007669"/>
    <property type="project" value="UniProtKB-KW"/>
</dbReference>
<evidence type="ECO:0000256" key="8">
    <source>
        <dbReference type="ARBA" id="ARBA00023008"/>
    </source>
</evidence>
<dbReference type="GO" id="GO:0010543">
    <property type="term" value="P:regulation of platelet activation"/>
    <property type="evidence" value="ECO:0007669"/>
    <property type="project" value="TreeGrafter"/>
</dbReference>
<dbReference type="SUPFAM" id="SSF54403">
    <property type="entry name" value="Cystatin/monellin"/>
    <property type="match status" value="2"/>
</dbReference>
<dbReference type="AlphaFoldDB" id="A0A6P7ZAV1"/>
<feature type="domain" description="Cystatin" evidence="17">
    <location>
        <begin position="140"/>
        <end position="245"/>
    </location>
</feature>
<evidence type="ECO:0000256" key="7">
    <source>
        <dbReference type="ARBA" id="ARBA00022833"/>
    </source>
</evidence>
<name>A0A6P7ZAV1_9AMPH</name>
<evidence type="ECO:0000256" key="16">
    <source>
        <dbReference type="SAM" id="SignalP"/>
    </source>
</evidence>
<evidence type="ECO:0000259" key="17">
    <source>
        <dbReference type="SMART" id="SM00043"/>
    </source>
</evidence>
<keyword evidence="9" id="KW-0094">Blood coagulation</keyword>
<gene>
    <name evidence="19 20" type="primary">LOC115479150</name>
</gene>
<dbReference type="GO" id="GO:0072562">
    <property type="term" value="C:blood microparticle"/>
    <property type="evidence" value="ECO:0007669"/>
    <property type="project" value="TreeGrafter"/>
</dbReference>
<dbReference type="SMART" id="SM00043">
    <property type="entry name" value="CY"/>
    <property type="match status" value="2"/>
</dbReference>
<evidence type="ECO:0000313" key="18">
    <source>
        <dbReference type="Proteomes" id="UP000515156"/>
    </source>
</evidence>
<dbReference type="Gene3D" id="3.10.450.10">
    <property type="match status" value="2"/>
</dbReference>
<feature type="chain" id="PRO_5044652609" description="Histidine-rich glycoprotein" evidence="16">
    <location>
        <begin position="19"/>
        <end position="487"/>
    </location>
</feature>
<evidence type="ECO:0000256" key="13">
    <source>
        <dbReference type="ARBA" id="ARBA00039613"/>
    </source>
</evidence>
<dbReference type="GO" id="GO:0051918">
    <property type="term" value="P:negative regulation of fibrinolysis"/>
    <property type="evidence" value="ECO:0007669"/>
    <property type="project" value="TreeGrafter"/>
</dbReference>
<evidence type="ECO:0000256" key="2">
    <source>
        <dbReference type="ARBA" id="ARBA00022525"/>
    </source>
</evidence>
<dbReference type="OrthoDB" id="9941887at2759"/>
<evidence type="ECO:0000256" key="12">
    <source>
        <dbReference type="ARBA" id="ARBA00023281"/>
    </source>
</evidence>
<dbReference type="GeneID" id="115479150"/>
<dbReference type="PANTHER" id="PTHR13814">
    <property type="entry name" value="FETUIN"/>
    <property type="match status" value="1"/>
</dbReference>
<keyword evidence="8" id="KW-0186">Copper</keyword>
<evidence type="ECO:0000256" key="15">
    <source>
        <dbReference type="SAM" id="MobiDB-lite"/>
    </source>
</evidence>
<feature type="compositionally biased region" description="Basic and acidic residues" evidence="15">
    <location>
        <begin position="352"/>
        <end position="365"/>
    </location>
</feature>
<evidence type="ECO:0000313" key="20">
    <source>
        <dbReference type="RefSeq" id="XP_030072789.1"/>
    </source>
</evidence>
<dbReference type="Pfam" id="PF00031">
    <property type="entry name" value="Cystatin"/>
    <property type="match status" value="2"/>
</dbReference>
<evidence type="ECO:0000313" key="19">
    <source>
        <dbReference type="RefSeq" id="XP_030072788.1"/>
    </source>
</evidence>
<keyword evidence="12" id="KW-0280">Fibrinolysis</keyword>
<evidence type="ECO:0000256" key="6">
    <source>
        <dbReference type="ARBA" id="ARBA00022737"/>
    </source>
</evidence>
<keyword evidence="6" id="KW-0677">Repeat</keyword>
<evidence type="ECO:0000256" key="11">
    <source>
        <dbReference type="ARBA" id="ARBA00023180"/>
    </source>
</evidence>
<organism evidence="18 20">
    <name type="scientific">Microcaecilia unicolor</name>
    <dbReference type="NCBI Taxonomy" id="1415580"/>
    <lineage>
        <taxon>Eukaryota</taxon>
        <taxon>Metazoa</taxon>
        <taxon>Chordata</taxon>
        <taxon>Craniata</taxon>
        <taxon>Vertebrata</taxon>
        <taxon>Euteleostomi</taxon>
        <taxon>Amphibia</taxon>
        <taxon>Gymnophiona</taxon>
        <taxon>Siphonopidae</taxon>
        <taxon>Microcaecilia</taxon>
    </lineage>
</organism>
<dbReference type="InterPro" id="IPR000010">
    <property type="entry name" value="Cystatin_dom"/>
</dbReference>
<keyword evidence="3" id="KW-0358">Heparin-binding</keyword>
<comment type="subcellular location">
    <subcellularLocation>
        <location evidence="1">Secreted</location>
    </subcellularLocation>
</comment>
<dbReference type="RefSeq" id="XP_030072788.1">
    <property type="nucleotide sequence ID" value="XM_030216928.1"/>
</dbReference>
<dbReference type="PRINTS" id="PR00334">
    <property type="entry name" value="KININOGEN"/>
</dbReference>
<keyword evidence="5 16" id="KW-0732">Signal</keyword>
<dbReference type="Proteomes" id="UP000515156">
    <property type="component" value="Chromosome 10"/>
</dbReference>
<dbReference type="KEGG" id="muo:115479150"/>
<keyword evidence="7" id="KW-0862">Zinc</keyword>
<feature type="compositionally biased region" description="Basic residues" evidence="15">
    <location>
        <begin position="282"/>
        <end position="343"/>
    </location>
</feature>
<dbReference type="CDD" id="cd00042">
    <property type="entry name" value="CY"/>
    <property type="match status" value="2"/>
</dbReference>